<proteinExistence type="predicted"/>
<comment type="caution">
    <text evidence="2">The sequence shown here is derived from an EMBL/GenBank/DDBJ whole genome shotgun (WGS) entry which is preliminary data.</text>
</comment>
<protein>
    <recommendedName>
        <fullName evidence="4">DNA/RNA-binding protein Alba-like domain-containing protein</fullName>
    </recommendedName>
</protein>
<reference evidence="2 3" key="1">
    <citation type="submission" date="2017-06" db="EMBL/GenBank/DDBJ databases">
        <title>Ant-infecting Ophiocordyceps genomes reveal a high diversity of potential behavioral manipulation genes and a possible major role for enterotoxins.</title>
        <authorList>
            <person name="De Bekker C."/>
            <person name="Evans H.C."/>
            <person name="Brachmann A."/>
            <person name="Hughes D.P."/>
        </authorList>
    </citation>
    <scope>NUCLEOTIDE SEQUENCE [LARGE SCALE GENOMIC DNA]</scope>
    <source>
        <strain evidence="2 3">1348a</strain>
    </source>
</reference>
<name>A0A2C5XXI2_9HYPO</name>
<evidence type="ECO:0008006" key="4">
    <source>
        <dbReference type="Google" id="ProtNLM"/>
    </source>
</evidence>
<evidence type="ECO:0000256" key="1">
    <source>
        <dbReference type="SAM" id="MobiDB-lite"/>
    </source>
</evidence>
<dbReference type="AlphaFoldDB" id="A0A2C5XXI2"/>
<gene>
    <name evidence="2" type="ORF">CDD82_1798</name>
</gene>
<organism evidence="2 3">
    <name type="scientific">Ophiocordyceps australis</name>
    <dbReference type="NCBI Taxonomy" id="1399860"/>
    <lineage>
        <taxon>Eukaryota</taxon>
        <taxon>Fungi</taxon>
        <taxon>Dikarya</taxon>
        <taxon>Ascomycota</taxon>
        <taxon>Pezizomycotina</taxon>
        <taxon>Sordariomycetes</taxon>
        <taxon>Hypocreomycetidae</taxon>
        <taxon>Hypocreales</taxon>
        <taxon>Ophiocordycipitaceae</taxon>
        <taxon>Ophiocordyceps</taxon>
    </lineage>
</organism>
<feature type="region of interest" description="Disordered" evidence="1">
    <location>
        <begin position="1"/>
        <end position="40"/>
    </location>
</feature>
<keyword evidence="3" id="KW-1185">Reference proteome</keyword>
<dbReference type="OrthoDB" id="424402at2759"/>
<accession>A0A2C5XXI2</accession>
<evidence type="ECO:0000313" key="2">
    <source>
        <dbReference type="EMBL" id="PHH80389.1"/>
    </source>
</evidence>
<dbReference type="Proteomes" id="UP000224854">
    <property type="component" value="Unassembled WGS sequence"/>
</dbReference>
<sequence>MSTIIHQRFPKKRKEASDASDLPDHNKKRRTDQHPPQKAALIGPHEAIVIELQRAHHVATLSIISSTSIRQRVEHATAHLVADAPAKPHLILLYAKTAAQVCKLITVVERCKRTLTDRGKSWYQYNQLFDVPAAVVEPEVVDETVIEGDSAESDAEAFETMASRINKAVTPLTPPRSIKSLRVYLATKSVPELAGKPSITVQTNDEGVV</sequence>
<dbReference type="EMBL" id="NJEU01000157">
    <property type="protein sequence ID" value="PHH80389.1"/>
    <property type="molecule type" value="Genomic_DNA"/>
</dbReference>
<evidence type="ECO:0000313" key="3">
    <source>
        <dbReference type="Proteomes" id="UP000224854"/>
    </source>
</evidence>